<sequence>MQTEERRKILIVDDDPMVLKVIRSYLKDSYKVYCIRSGEEALKFLSMQIPDVVLLDYMMPGMDGPEVFRRIQEDERTQGIPVFFMTAVTDRDRVLECMEMNPEEYLVKPVSSSKLLKKLSDLFEKES</sequence>
<evidence type="ECO:0000259" key="5">
    <source>
        <dbReference type="PROSITE" id="PS50110"/>
    </source>
</evidence>
<name>A0ABV1H9G0_9FIRM</name>
<evidence type="ECO:0000256" key="4">
    <source>
        <dbReference type="PROSITE-ProRule" id="PRU00169"/>
    </source>
</evidence>
<dbReference type="RefSeq" id="WP_353529320.1">
    <property type="nucleotide sequence ID" value="NZ_JBBMEX010000001.1"/>
</dbReference>
<dbReference type="Gene3D" id="3.40.50.2300">
    <property type="match status" value="1"/>
</dbReference>
<dbReference type="Pfam" id="PF00072">
    <property type="entry name" value="Response_reg"/>
    <property type="match status" value="1"/>
</dbReference>
<dbReference type="InterPro" id="IPR001789">
    <property type="entry name" value="Sig_transdc_resp-reg_receiver"/>
</dbReference>
<organism evidence="6 7">
    <name type="scientific">Maccoyibacter intestinihominis</name>
    <dbReference type="NCBI Taxonomy" id="3133499"/>
    <lineage>
        <taxon>Bacteria</taxon>
        <taxon>Bacillati</taxon>
        <taxon>Bacillota</taxon>
        <taxon>Clostridia</taxon>
        <taxon>Lachnospirales</taxon>
        <taxon>Lachnospiraceae</taxon>
        <taxon>Maccoyibacter</taxon>
    </lineage>
</organism>
<dbReference type="Proteomes" id="UP001454489">
    <property type="component" value="Unassembled WGS sequence"/>
</dbReference>
<evidence type="ECO:0000256" key="3">
    <source>
        <dbReference type="ARBA" id="ARBA00024867"/>
    </source>
</evidence>
<evidence type="ECO:0000256" key="2">
    <source>
        <dbReference type="ARBA" id="ARBA00022553"/>
    </source>
</evidence>
<gene>
    <name evidence="6" type="ORF">WMO43_00425</name>
</gene>
<evidence type="ECO:0000313" key="6">
    <source>
        <dbReference type="EMBL" id="MEQ2556348.1"/>
    </source>
</evidence>
<dbReference type="PANTHER" id="PTHR44591">
    <property type="entry name" value="STRESS RESPONSE REGULATOR PROTEIN 1"/>
    <property type="match status" value="1"/>
</dbReference>
<dbReference type="InterPro" id="IPR011006">
    <property type="entry name" value="CheY-like_superfamily"/>
</dbReference>
<feature type="modified residue" description="4-aspartylphosphate" evidence="4">
    <location>
        <position position="56"/>
    </location>
</feature>
<evidence type="ECO:0000256" key="1">
    <source>
        <dbReference type="ARBA" id="ARBA00018672"/>
    </source>
</evidence>
<reference evidence="6 7" key="1">
    <citation type="submission" date="2024-03" db="EMBL/GenBank/DDBJ databases">
        <title>Human intestinal bacterial collection.</title>
        <authorList>
            <person name="Pauvert C."/>
            <person name="Hitch T.C.A."/>
            <person name="Clavel T."/>
        </authorList>
    </citation>
    <scope>NUCLEOTIDE SEQUENCE [LARGE SCALE GENOMIC DNA]</scope>
    <source>
        <strain evidence="6 7">CLA-AA-H185</strain>
    </source>
</reference>
<comment type="function">
    <text evidence="3">May play the central regulatory role in sporulation. It may be an element of the effector pathway responsible for the activation of sporulation genes in response to nutritional stress. Spo0A may act in concert with spo0H (a sigma factor) to control the expression of some genes that are critical to the sporulation process.</text>
</comment>
<dbReference type="SMART" id="SM00448">
    <property type="entry name" value="REC"/>
    <property type="match status" value="1"/>
</dbReference>
<evidence type="ECO:0000313" key="7">
    <source>
        <dbReference type="Proteomes" id="UP001454489"/>
    </source>
</evidence>
<comment type="caution">
    <text evidence="6">The sequence shown here is derived from an EMBL/GenBank/DDBJ whole genome shotgun (WGS) entry which is preliminary data.</text>
</comment>
<feature type="domain" description="Response regulatory" evidence="5">
    <location>
        <begin position="8"/>
        <end position="123"/>
    </location>
</feature>
<keyword evidence="2 4" id="KW-0597">Phosphoprotein</keyword>
<keyword evidence="7" id="KW-1185">Reference proteome</keyword>
<protein>
    <recommendedName>
        <fullName evidence="1">Stage 0 sporulation protein A homolog</fullName>
    </recommendedName>
</protein>
<dbReference type="EMBL" id="JBBMEX010000001">
    <property type="protein sequence ID" value="MEQ2556348.1"/>
    <property type="molecule type" value="Genomic_DNA"/>
</dbReference>
<dbReference type="InterPro" id="IPR050595">
    <property type="entry name" value="Bact_response_regulator"/>
</dbReference>
<dbReference type="PROSITE" id="PS50110">
    <property type="entry name" value="RESPONSE_REGULATORY"/>
    <property type="match status" value="1"/>
</dbReference>
<proteinExistence type="predicted"/>
<dbReference type="PANTHER" id="PTHR44591:SF3">
    <property type="entry name" value="RESPONSE REGULATORY DOMAIN-CONTAINING PROTEIN"/>
    <property type="match status" value="1"/>
</dbReference>
<dbReference type="SUPFAM" id="SSF52172">
    <property type="entry name" value="CheY-like"/>
    <property type="match status" value="1"/>
</dbReference>
<accession>A0ABV1H9G0</accession>